<keyword evidence="2" id="KW-1003">Cell membrane</keyword>
<dbReference type="Proteomes" id="UP000414233">
    <property type="component" value="Unassembled WGS sequence"/>
</dbReference>
<dbReference type="Pfam" id="PF00892">
    <property type="entry name" value="EamA"/>
    <property type="match status" value="2"/>
</dbReference>
<evidence type="ECO:0000313" key="8">
    <source>
        <dbReference type="EMBL" id="VVE57767.1"/>
    </source>
</evidence>
<dbReference type="PANTHER" id="PTHR32322">
    <property type="entry name" value="INNER MEMBRANE TRANSPORTER"/>
    <property type="match status" value="1"/>
</dbReference>
<organism evidence="8 9">
    <name type="scientific">Pandoraea terrae</name>
    <dbReference type="NCBI Taxonomy" id="1537710"/>
    <lineage>
        <taxon>Bacteria</taxon>
        <taxon>Pseudomonadati</taxon>
        <taxon>Pseudomonadota</taxon>
        <taxon>Betaproteobacteria</taxon>
        <taxon>Burkholderiales</taxon>
        <taxon>Burkholderiaceae</taxon>
        <taxon>Pandoraea</taxon>
    </lineage>
</organism>
<feature type="transmembrane region" description="Helical" evidence="6">
    <location>
        <begin position="286"/>
        <end position="303"/>
    </location>
</feature>
<evidence type="ECO:0000256" key="1">
    <source>
        <dbReference type="ARBA" id="ARBA00004651"/>
    </source>
</evidence>
<dbReference type="InterPro" id="IPR037185">
    <property type="entry name" value="EmrE-like"/>
</dbReference>
<dbReference type="PANTHER" id="PTHR32322:SF18">
    <property type="entry name" value="S-ADENOSYLMETHIONINE_S-ADENOSYLHOMOCYSTEINE TRANSPORTER"/>
    <property type="match status" value="1"/>
</dbReference>
<evidence type="ECO:0000313" key="9">
    <source>
        <dbReference type="Proteomes" id="UP000414233"/>
    </source>
</evidence>
<comment type="subcellular location">
    <subcellularLocation>
        <location evidence="1">Cell membrane</location>
        <topology evidence="1">Multi-pass membrane protein</topology>
    </subcellularLocation>
</comment>
<keyword evidence="5 6" id="KW-0472">Membrane</keyword>
<dbReference type="EMBL" id="CABPRZ010000034">
    <property type="protein sequence ID" value="VVE57767.1"/>
    <property type="molecule type" value="Genomic_DNA"/>
</dbReference>
<proteinExistence type="predicted"/>
<evidence type="ECO:0000256" key="6">
    <source>
        <dbReference type="SAM" id="Phobius"/>
    </source>
</evidence>
<dbReference type="SUPFAM" id="SSF103481">
    <property type="entry name" value="Multidrug resistance efflux transporter EmrE"/>
    <property type="match status" value="2"/>
</dbReference>
<protein>
    <submittedName>
        <fullName evidence="8">Multidrug DMT transporter permease</fullName>
    </submittedName>
</protein>
<keyword evidence="3 6" id="KW-0812">Transmembrane</keyword>
<dbReference type="InterPro" id="IPR050638">
    <property type="entry name" value="AA-Vitamin_Transporters"/>
</dbReference>
<evidence type="ECO:0000256" key="3">
    <source>
        <dbReference type="ARBA" id="ARBA00022692"/>
    </source>
</evidence>
<feature type="transmembrane region" description="Helical" evidence="6">
    <location>
        <begin position="109"/>
        <end position="128"/>
    </location>
</feature>
<dbReference type="GO" id="GO:0005886">
    <property type="term" value="C:plasma membrane"/>
    <property type="evidence" value="ECO:0007669"/>
    <property type="project" value="UniProtKB-SubCell"/>
</dbReference>
<reference evidence="8 9" key="1">
    <citation type="submission" date="2019-08" db="EMBL/GenBank/DDBJ databases">
        <authorList>
            <person name="Peeters C."/>
        </authorList>
    </citation>
    <scope>NUCLEOTIDE SEQUENCE [LARGE SCALE GENOMIC DNA]</scope>
    <source>
        <strain evidence="8 9">LMG 30175</strain>
    </source>
</reference>
<evidence type="ECO:0000256" key="2">
    <source>
        <dbReference type="ARBA" id="ARBA00022475"/>
    </source>
</evidence>
<gene>
    <name evidence="8" type="ORF">PTE30175_05138</name>
</gene>
<evidence type="ECO:0000259" key="7">
    <source>
        <dbReference type="Pfam" id="PF00892"/>
    </source>
</evidence>
<feature type="transmembrane region" description="Helical" evidence="6">
    <location>
        <begin position="137"/>
        <end position="156"/>
    </location>
</feature>
<feature type="transmembrane region" description="Helical" evidence="6">
    <location>
        <begin position="194"/>
        <end position="216"/>
    </location>
</feature>
<feature type="transmembrane region" description="Helical" evidence="6">
    <location>
        <begin position="168"/>
        <end position="187"/>
    </location>
</feature>
<feature type="transmembrane region" description="Helical" evidence="6">
    <location>
        <begin position="228"/>
        <end position="250"/>
    </location>
</feature>
<feature type="transmembrane region" description="Helical" evidence="6">
    <location>
        <begin position="262"/>
        <end position="280"/>
    </location>
</feature>
<dbReference type="InterPro" id="IPR000620">
    <property type="entry name" value="EamA_dom"/>
</dbReference>
<name>A0A5E4ZAR4_9BURK</name>
<dbReference type="AlphaFoldDB" id="A0A5E4ZAR4"/>
<dbReference type="OrthoDB" id="5298131at2"/>
<evidence type="ECO:0000256" key="5">
    <source>
        <dbReference type="ARBA" id="ARBA00023136"/>
    </source>
</evidence>
<sequence length="307" mass="33081">MKNPSTKTLGANGSLVIGQSSELLFVMAIWGLTSPALKFLTGDFDAVILSALRLASGFAVIFFCLYARVQLRMITGQTIALICLSATFTVYLFQILTTQGIHMSTATNGALITAFQPLLASVTAMAFLGERIDRQRWVGLSMGLCGAFAIFLATFVDAAKATGTGDTLIFGGVLAYCVGTSIAQYALRRIDAITLTVCTQALGSCMLFFHAAGAAWWKHEPPRLSCSFWLWVLVFLSGALSTGLGGMLWYRAIAKVGAARASLWLYWVPVFGVAGSVVFLKETLSPWHIVGLVLVLTGTYISTRRKF</sequence>
<feature type="transmembrane region" description="Helical" evidence="6">
    <location>
        <begin position="46"/>
        <end position="67"/>
    </location>
</feature>
<accession>A0A5E4ZAR4</accession>
<feature type="transmembrane region" description="Helical" evidence="6">
    <location>
        <begin position="79"/>
        <end position="97"/>
    </location>
</feature>
<evidence type="ECO:0000256" key="4">
    <source>
        <dbReference type="ARBA" id="ARBA00022989"/>
    </source>
</evidence>
<dbReference type="RefSeq" id="WP_150699872.1">
    <property type="nucleotide sequence ID" value="NZ_CABPRZ010000034.1"/>
</dbReference>
<feature type="domain" description="EamA" evidence="7">
    <location>
        <begin position="24"/>
        <end position="151"/>
    </location>
</feature>
<feature type="transmembrane region" description="Helical" evidence="6">
    <location>
        <begin position="21"/>
        <end position="40"/>
    </location>
</feature>
<keyword evidence="4 6" id="KW-1133">Transmembrane helix</keyword>
<feature type="domain" description="EamA" evidence="7">
    <location>
        <begin position="164"/>
        <end position="303"/>
    </location>
</feature>
<keyword evidence="9" id="KW-1185">Reference proteome</keyword>